<evidence type="ECO:0000256" key="1">
    <source>
        <dbReference type="ARBA" id="ARBA00001933"/>
    </source>
</evidence>
<dbReference type="SUPFAM" id="SSF53383">
    <property type="entry name" value="PLP-dependent transferases"/>
    <property type="match status" value="1"/>
</dbReference>
<evidence type="ECO:0000256" key="3">
    <source>
        <dbReference type="SAM" id="MobiDB-lite"/>
    </source>
</evidence>
<feature type="compositionally biased region" description="Polar residues" evidence="3">
    <location>
        <begin position="15"/>
        <end position="26"/>
    </location>
</feature>
<dbReference type="GO" id="GO:0008453">
    <property type="term" value="F:alanine-glyoxylate transaminase activity"/>
    <property type="evidence" value="ECO:0007669"/>
    <property type="project" value="TreeGrafter"/>
</dbReference>
<proteinExistence type="predicted"/>
<dbReference type="GO" id="GO:0005777">
    <property type="term" value="C:peroxisome"/>
    <property type="evidence" value="ECO:0007669"/>
    <property type="project" value="TreeGrafter"/>
</dbReference>
<organism evidence="4">
    <name type="scientific">marine metagenome</name>
    <dbReference type="NCBI Taxonomy" id="408172"/>
    <lineage>
        <taxon>unclassified sequences</taxon>
        <taxon>metagenomes</taxon>
        <taxon>ecological metagenomes</taxon>
    </lineage>
</organism>
<evidence type="ECO:0000256" key="2">
    <source>
        <dbReference type="ARBA" id="ARBA00022898"/>
    </source>
</evidence>
<dbReference type="InterPro" id="IPR015421">
    <property type="entry name" value="PyrdxlP-dep_Trfase_major"/>
</dbReference>
<dbReference type="AlphaFoldDB" id="A0A382W9U2"/>
<dbReference type="PANTHER" id="PTHR21152:SF40">
    <property type="entry name" value="ALANINE--GLYOXYLATE AMINOTRANSFERASE"/>
    <property type="match status" value="1"/>
</dbReference>
<accession>A0A382W9U2</accession>
<gene>
    <name evidence="4" type="ORF">METZ01_LOCUS408437</name>
</gene>
<sequence length="167" mass="18595">MTINKPNVKPNNPNFSSGPTTKRPNWSLSNLESATLGRSHRSVDCKLKLQEVITRTKKILNLPEDYLLGIMPGSDTGALEASLWSMLGARGVDVLAWENFGKDWVIDVVEQLKIKDLNIHDVDYGFLPDLSKVNFNNDVIFTWNGTSSGVKVPNGDWIPDDREGLTI</sequence>
<keyword evidence="2" id="KW-0663">Pyridoxal phosphate</keyword>
<dbReference type="EMBL" id="UINC01158183">
    <property type="protein sequence ID" value="SVD55583.1"/>
    <property type="molecule type" value="Genomic_DNA"/>
</dbReference>
<feature type="non-terminal residue" evidence="4">
    <location>
        <position position="167"/>
    </location>
</feature>
<feature type="compositionally biased region" description="Low complexity" evidence="3">
    <location>
        <begin position="1"/>
        <end position="14"/>
    </location>
</feature>
<name>A0A382W9U2_9ZZZZ</name>
<dbReference type="InterPro" id="IPR015424">
    <property type="entry name" value="PyrdxlP-dep_Trfase"/>
</dbReference>
<protein>
    <recommendedName>
        <fullName evidence="5">Aminotransferase class V domain-containing protein</fullName>
    </recommendedName>
</protein>
<dbReference type="PANTHER" id="PTHR21152">
    <property type="entry name" value="AMINOTRANSFERASE CLASS V"/>
    <property type="match status" value="1"/>
</dbReference>
<comment type="cofactor">
    <cofactor evidence="1">
        <name>pyridoxal 5'-phosphate</name>
        <dbReference type="ChEBI" id="CHEBI:597326"/>
    </cofactor>
</comment>
<feature type="region of interest" description="Disordered" evidence="3">
    <location>
        <begin position="1"/>
        <end position="26"/>
    </location>
</feature>
<evidence type="ECO:0008006" key="5">
    <source>
        <dbReference type="Google" id="ProtNLM"/>
    </source>
</evidence>
<dbReference type="GO" id="GO:0004760">
    <property type="term" value="F:L-serine-pyruvate transaminase activity"/>
    <property type="evidence" value="ECO:0007669"/>
    <property type="project" value="TreeGrafter"/>
</dbReference>
<dbReference type="Gene3D" id="3.40.640.10">
    <property type="entry name" value="Type I PLP-dependent aspartate aminotransferase-like (Major domain)"/>
    <property type="match status" value="1"/>
</dbReference>
<dbReference type="GO" id="GO:0019265">
    <property type="term" value="P:glycine biosynthetic process, by transamination of glyoxylate"/>
    <property type="evidence" value="ECO:0007669"/>
    <property type="project" value="TreeGrafter"/>
</dbReference>
<evidence type="ECO:0000313" key="4">
    <source>
        <dbReference type="EMBL" id="SVD55583.1"/>
    </source>
</evidence>
<reference evidence="4" key="1">
    <citation type="submission" date="2018-05" db="EMBL/GenBank/DDBJ databases">
        <authorList>
            <person name="Lanie J.A."/>
            <person name="Ng W.-L."/>
            <person name="Kazmierczak K.M."/>
            <person name="Andrzejewski T.M."/>
            <person name="Davidsen T.M."/>
            <person name="Wayne K.J."/>
            <person name="Tettelin H."/>
            <person name="Glass J.I."/>
            <person name="Rusch D."/>
            <person name="Podicherti R."/>
            <person name="Tsui H.-C.T."/>
            <person name="Winkler M.E."/>
        </authorList>
    </citation>
    <scope>NUCLEOTIDE SEQUENCE</scope>
</reference>